<feature type="domain" description="DED" evidence="6">
    <location>
        <begin position="98"/>
        <end position="173"/>
    </location>
</feature>
<evidence type="ECO:0000256" key="1">
    <source>
        <dbReference type="ARBA" id="ARBA00010134"/>
    </source>
</evidence>
<evidence type="ECO:0000259" key="7">
    <source>
        <dbReference type="PROSITE" id="PS50207"/>
    </source>
</evidence>
<dbReference type="InterPro" id="IPR001875">
    <property type="entry name" value="DED_dom"/>
</dbReference>
<dbReference type="InterPro" id="IPR011029">
    <property type="entry name" value="DEATH-like_dom_sf"/>
</dbReference>
<evidence type="ECO:0000256" key="3">
    <source>
        <dbReference type="ARBA" id="ARBA00022737"/>
    </source>
</evidence>
<protein>
    <submittedName>
        <fullName evidence="10">Caspase-8</fullName>
    </submittedName>
</protein>
<sequence>MDLEYRKRLAYIDDGLHKTDCKIFKFLCEPLIGRSVKDDSPMSIFEALEGRRMLSASNMTVISEALQIIQRYDLLEDIRTDSATTYHGPMVQTSMICPFRATLAEISENLPDEDLNRLRFIYNKVPKKTKIGDGIDLFKFMMQRGDLKPSSLTALTDIFSSIERTDLVNSLQSFQDQHVQRGQYMWQARQALTQAQEETYDDRPPTVESMYDEPENASTGEPVVTRAELLPPICTSGATSSWETNCNVLGLNTPHSPMTSLNFPQPGPGECSEQLKPSGYQNSVLRLLSEIQHSGNYNNSANLNSAQQSSSETGIRFEGEHVTESTVPVTGSSEPLLESSQEADPPLNELGVSLLNIDDAAVGATASTGVPEGYKPVGNYKMEADPRGLCVIVDIENFTHDPHDPQAKKLNPREGSKYDREALTQTFSRLLFKVEVVENPNDRDLLKYLEQVSKRDHSYFDCFVACILTHGGNGFVYGSNGRRVYLEQVTSYFRGTNCPSLLEKPKLFFLGCCQGTSTQQAVELLCDIEADGPGRNMRFLPDEADFLIGYATVQDYVSYRSRSQGTWYITELTKILDKYAEIDDLNSILLRVNAAVAEYAHEKTETNGNTKLLKQVPAPQTTLRFALKFL</sequence>
<dbReference type="InterPro" id="IPR011600">
    <property type="entry name" value="Pept_C14_caspase"/>
</dbReference>
<evidence type="ECO:0000259" key="8">
    <source>
        <dbReference type="PROSITE" id="PS50208"/>
    </source>
</evidence>
<dbReference type="PROSITE" id="PS50208">
    <property type="entry name" value="CASPASE_P20"/>
    <property type="match status" value="1"/>
</dbReference>
<gene>
    <name evidence="10" type="primary">LOC101859898</name>
</gene>
<evidence type="ECO:0000259" key="6">
    <source>
        <dbReference type="PROSITE" id="PS50168"/>
    </source>
</evidence>
<dbReference type="Gene3D" id="1.10.533.10">
    <property type="entry name" value="Death Domain, Fas"/>
    <property type="match status" value="2"/>
</dbReference>
<dbReference type="Gene3D" id="3.40.50.1460">
    <property type="match status" value="1"/>
</dbReference>
<feature type="compositionally biased region" description="Polar residues" evidence="5">
    <location>
        <begin position="324"/>
        <end position="342"/>
    </location>
</feature>
<dbReference type="PANTHER" id="PTHR48169">
    <property type="entry name" value="DED DOMAIN-CONTAINING PROTEIN"/>
    <property type="match status" value="1"/>
</dbReference>
<dbReference type="InterPro" id="IPR029030">
    <property type="entry name" value="Caspase-like_dom_sf"/>
</dbReference>
<keyword evidence="9" id="KW-1185">Reference proteome</keyword>
<dbReference type="InterPro" id="IPR002138">
    <property type="entry name" value="Pept_C14_p10"/>
</dbReference>
<organism evidence="9 10">
    <name type="scientific">Aplysia californica</name>
    <name type="common">California sea hare</name>
    <dbReference type="NCBI Taxonomy" id="6500"/>
    <lineage>
        <taxon>Eukaryota</taxon>
        <taxon>Metazoa</taxon>
        <taxon>Spiralia</taxon>
        <taxon>Lophotrochozoa</taxon>
        <taxon>Mollusca</taxon>
        <taxon>Gastropoda</taxon>
        <taxon>Heterobranchia</taxon>
        <taxon>Euthyneura</taxon>
        <taxon>Tectipleura</taxon>
        <taxon>Aplysiida</taxon>
        <taxon>Aplysioidea</taxon>
        <taxon>Aplysiidae</taxon>
        <taxon>Aplysia</taxon>
    </lineage>
</organism>
<dbReference type="Pfam" id="PF01335">
    <property type="entry name" value="DED"/>
    <property type="match status" value="2"/>
</dbReference>
<dbReference type="PRINTS" id="PR00376">
    <property type="entry name" value="IL1BCENZYME"/>
</dbReference>
<name>A0ABM1ACU1_APLCA</name>
<evidence type="ECO:0000256" key="4">
    <source>
        <dbReference type="RuleBase" id="RU003971"/>
    </source>
</evidence>
<evidence type="ECO:0000313" key="10">
    <source>
        <dbReference type="RefSeq" id="XP_012945247.1"/>
    </source>
</evidence>
<keyword evidence="3" id="KW-0677">Repeat</keyword>
<dbReference type="PANTHER" id="PTHR48169:SF7">
    <property type="entry name" value="CASPASE 10"/>
    <property type="match status" value="1"/>
</dbReference>
<dbReference type="SMART" id="SM00031">
    <property type="entry name" value="DED"/>
    <property type="match status" value="2"/>
</dbReference>
<feature type="domain" description="Caspase family p10" evidence="7">
    <location>
        <begin position="536"/>
        <end position="630"/>
    </location>
</feature>
<dbReference type="RefSeq" id="XP_012945247.1">
    <property type="nucleotide sequence ID" value="XM_013089793.2"/>
</dbReference>
<evidence type="ECO:0000256" key="5">
    <source>
        <dbReference type="SAM" id="MobiDB-lite"/>
    </source>
</evidence>
<dbReference type="InterPro" id="IPR015917">
    <property type="entry name" value="Pept_C14A"/>
</dbReference>
<dbReference type="Proteomes" id="UP000694888">
    <property type="component" value="Unplaced"/>
</dbReference>
<feature type="region of interest" description="Disordered" evidence="5">
    <location>
        <begin position="324"/>
        <end position="343"/>
    </location>
</feature>
<dbReference type="SUPFAM" id="SSF52129">
    <property type="entry name" value="Caspase-like"/>
    <property type="match status" value="1"/>
</dbReference>
<keyword evidence="2" id="KW-0053">Apoptosis</keyword>
<feature type="domain" description="Caspase family p20" evidence="8">
    <location>
        <begin position="386"/>
        <end position="517"/>
    </location>
</feature>
<evidence type="ECO:0000256" key="2">
    <source>
        <dbReference type="ARBA" id="ARBA00022703"/>
    </source>
</evidence>
<dbReference type="SUPFAM" id="SSF47986">
    <property type="entry name" value="DEATH domain"/>
    <property type="match status" value="2"/>
</dbReference>
<dbReference type="SMART" id="SM00115">
    <property type="entry name" value="CASc"/>
    <property type="match status" value="1"/>
</dbReference>
<dbReference type="PROSITE" id="PS50207">
    <property type="entry name" value="CASPASE_P10"/>
    <property type="match status" value="1"/>
</dbReference>
<accession>A0ABM1ACU1</accession>
<dbReference type="CDD" id="cd00032">
    <property type="entry name" value="CASc"/>
    <property type="match status" value="1"/>
</dbReference>
<feature type="domain" description="DED" evidence="6">
    <location>
        <begin position="4"/>
        <end position="80"/>
    </location>
</feature>
<dbReference type="GeneID" id="101859898"/>
<comment type="similarity">
    <text evidence="1 4">Belongs to the peptidase C14A family.</text>
</comment>
<dbReference type="PROSITE" id="PS50168">
    <property type="entry name" value="DED"/>
    <property type="match status" value="2"/>
</dbReference>
<reference evidence="10" key="1">
    <citation type="submission" date="2025-08" db="UniProtKB">
        <authorList>
            <consortium name="RefSeq"/>
        </authorList>
    </citation>
    <scope>IDENTIFICATION</scope>
</reference>
<proteinExistence type="inferred from homology"/>
<dbReference type="Pfam" id="PF00656">
    <property type="entry name" value="Peptidase_C14"/>
    <property type="match status" value="1"/>
</dbReference>
<evidence type="ECO:0000313" key="9">
    <source>
        <dbReference type="Proteomes" id="UP000694888"/>
    </source>
</evidence>
<dbReference type="InterPro" id="IPR001309">
    <property type="entry name" value="Pept_C14_p20"/>
</dbReference>